<evidence type="ECO:0000256" key="1">
    <source>
        <dbReference type="SAM" id="MobiDB-lite"/>
    </source>
</evidence>
<dbReference type="Proteomes" id="UP000070544">
    <property type="component" value="Unassembled WGS sequence"/>
</dbReference>
<evidence type="ECO:0000313" key="5">
    <source>
        <dbReference type="Proteomes" id="UP000070544"/>
    </source>
</evidence>
<keyword evidence="2" id="KW-0472">Membrane</keyword>
<evidence type="ECO:0000313" key="4">
    <source>
        <dbReference type="EMBL" id="KXS10364.1"/>
    </source>
</evidence>
<feature type="signal peptide" evidence="3">
    <location>
        <begin position="1"/>
        <end position="34"/>
    </location>
</feature>
<dbReference type="AlphaFoldDB" id="A0A139A0W6"/>
<accession>A0A139A0W6</accession>
<name>A0A139A0W6_GONPJ</name>
<evidence type="ECO:0000256" key="2">
    <source>
        <dbReference type="SAM" id="Phobius"/>
    </source>
</evidence>
<feature type="compositionally biased region" description="Gly residues" evidence="1">
    <location>
        <begin position="524"/>
        <end position="533"/>
    </location>
</feature>
<keyword evidence="5" id="KW-1185">Reference proteome</keyword>
<dbReference type="PANTHER" id="PTHR38360:SF1">
    <property type="entry name" value="F12P19.7"/>
    <property type="match status" value="1"/>
</dbReference>
<feature type="chain" id="PRO_5007295886" description="Periplasmic binding protein-like II" evidence="3">
    <location>
        <begin position="35"/>
        <end position="543"/>
    </location>
</feature>
<feature type="region of interest" description="Disordered" evidence="1">
    <location>
        <begin position="432"/>
        <end position="470"/>
    </location>
</feature>
<dbReference type="EMBL" id="KQ965830">
    <property type="protein sequence ID" value="KXS10364.1"/>
    <property type="molecule type" value="Genomic_DNA"/>
</dbReference>
<feature type="region of interest" description="Disordered" evidence="1">
    <location>
        <begin position="516"/>
        <end position="543"/>
    </location>
</feature>
<dbReference type="PANTHER" id="PTHR38360">
    <property type="entry name" value="OS03G0120000 PROTEIN"/>
    <property type="match status" value="1"/>
</dbReference>
<dbReference type="OrthoDB" id="409848at2759"/>
<feature type="compositionally biased region" description="Pro residues" evidence="1">
    <location>
        <begin position="438"/>
        <end position="454"/>
    </location>
</feature>
<keyword evidence="3" id="KW-0732">Signal</keyword>
<keyword evidence="2" id="KW-0812">Transmembrane</keyword>
<evidence type="ECO:0008006" key="6">
    <source>
        <dbReference type="Google" id="ProtNLM"/>
    </source>
</evidence>
<organism evidence="4 5">
    <name type="scientific">Gonapodya prolifera (strain JEL478)</name>
    <name type="common">Monoblepharis prolifera</name>
    <dbReference type="NCBI Taxonomy" id="1344416"/>
    <lineage>
        <taxon>Eukaryota</taxon>
        <taxon>Fungi</taxon>
        <taxon>Fungi incertae sedis</taxon>
        <taxon>Chytridiomycota</taxon>
        <taxon>Chytridiomycota incertae sedis</taxon>
        <taxon>Monoblepharidomycetes</taxon>
        <taxon>Monoblepharidales</taxon>
        <taxon>Gonapodyaceae</taxon>
        <taxon>Gonapodya</taxon>
    </lineage>
</organism>
<feature type="transmembrane region" description="Helical" evidence="2">
    <location>
        <begin position="475"/>
        <end position="495"/>
    </location>
</feature>
<dbReference type="STRING" id="1344416.A0A139A0W6"/>
<reference evidence="4 5" key="1">
    <citation type="journal article" date="2015" name="Genome Biol. Evol.">
        <title>Phylogenomic analyses indicate that early fungi evolved digesting cell walls of algal ancestors of land plants.</title>
        <authorList>
            <person name="Chang Y."/>
            <person name="Wang S."/>
            <person name="Sekimoto S."/>
            <person name="Aerts A.L."/>
            <person name="Choi C."/>
            <person name="Clum A."/>
            <person name="LaButti K.M."/>
            <person name="Lindquist E.A."/>
            <person name="Yee Ngan C."/>
            <person name="Ohm R.A."/>
            <person name="Salamov A.A."/>
            <person name="Grigoriev I.V."/>
            <person name="Spatafora J.W."/>
            <person name="Berbee M.L."/>
        </authorList>
    </citation>
    <scope>NUCLEOTIDE SEQUENCE [LARGE SCALE GENOMIC DNA]</scope>
    <source>
        <strain evidence="4 5">JEL478</strain>
    </source>
</reference>
<protein>
    <recommendedName>
        <fullName evidence="6">Periplasmic binding protein-like II</fullName>
    </recommendedName>
</protein>
<keyword evidence="2" id="KW-1133">Transmembrane helix</keyword>
<gene>
    <name evidence="4" type="ORF">M427DRAFT_62553</name>
</gene>
<proteinExistence type="predicted"/>
<sequence length="543" mass="58076">MGHGYRRGAGASCTLDYAAIAFFLSLALAALVRGQNSNPQSNCQNDKPYDPAHDYFPNQIPAHPTPHWTVSYSNSYKIISNILLNQTYILYQCNTPVPAATNFPPGAKFFSVPAQTVGATHQSVIRFLERLELRSSIKHVPSIGTLTSPCLLSLAIAGQTKNINTGWDGTNVDVVFGAAGTRDEGNVGGLDVGELPNGVLLPLPPDTPPLEHTSLLLLASTFFNLEQQATSLWSQVSSSYECAARGASDALLQGGGKKPVVAWLGVRDDKLVGTTGAGWKARAIMDAGASSLVSPTFSPSSALLAALRTSDILIDDTPNLETMSDVAGAYGIGRDDYLAYPFLREKMVFRWDGRRSKGGVDDFPRSRPAMADHLVRDLVAALWPGAVGKGWRREWLRNVARGDDFVHVSADSCPGGNTSSPFDATFAEPECRASFPSAAPPPPTSPASGPPLPSSPQDSPTSPTFPPARNRHSTFAITTLSLFAALVVLGSVYLLRRRPWIRQNGYFELGTVIPSRDADDEEGQGGLLGGGEETGWEGEPVER</sequence>
<evidence type="ECO:0000256" key="3">
    <source>
        <dbReference type="SAM" id="SignalP"/>
    </source>
</evidence>